<sequence>MVKKITIGIIIFTVLFSLSVQRQAFLSFDDNVELVKRTFLNTGAKYEYANINAWAKINNDFTSFYKINEYVEIAIKNMNINKQKTKISRIEENNFRQVEVEYTENTRHINIAVQSLKNGSKSETYMLIDEYLINGYDNALKEKALINNTFKIFKLKPKVTVCFVGTFKGKLNKEKNSSIVKLVLDKLHAQKVEGMEDENIISVSAYSSKLKEYIKLGSEKINLNVAIRYSSFDDKTYLWVATPIIAIEY</sequence>
<organism evidence="1 2">
    <name type="scientific">Thermoanaerobacter thermohydrosulfuricus</name>
    <name type="common">Clostridium thermohydrosulfuricum</name>
    <dbReference type="NCBI Taxonomy" id="1516"/>
    <lineage>
        <taxon>Bacteria</taxon>
        <taxon>Bacillati</taxon>
        <taxon>Bacillota</taxon>
        <taxon>Clostridia</taxon>
        <taxon>Thermoanaerobacterales</taxon>
        <taxon>Thermoanaerobacteraceae</taxon>
        <taxon>Thermoanaerobacter</taxon>
    </lineage>
</organism>
<accession>A0A1G7I0Y4</accession>
<dbReference type="Gene3D" id="3.30.360.40">
    <property type="entry name" value="YwmB-like"/>
    <property type="match status" value="1"/>
</dbReference>
<protein>
    <submittedName>
        <fullName evidence="1">TATA-box binding</fullName>
    </submittedName>
</protein>
<gene>
    <name evidence="1" type="ORF">SAMN04244560_00180</name>
</gene>
<dbReference type="InterPro" id="IPR036209">
    <property type="entry name" value="YwmB-like_sf"/>
</dbReference>
<dbReference type="InterPro" id="IPR014794">
    <property type="entry name" value="DUF1779"/>
</dbReference>
<evidence type="ECO:0000313" key="1">
    <source>
        <dbReference type="EMBL" id="SDF06410.1"/>
    </source>
</evidence>
<name>A0A1G7I0Y4_THETY</name>
<dbReference type="RefSeq" id="WP_004399968.1">
    <property type="nucleotide sequence ID" value="NZ_FNBS01000003.1"/>
</dbReference>
<dbReference type="Proteomes" id="UP000183404">
    <property type="component" value="Unassembled WGS sequence"/>
</dbReference>
<proteinExistence type="predicted"/>
<evidence type="ECO:0000313" key="2">
    <source>
        <dbReference type="Proteomes" id="UP000183404"/>
    </source>
</evidence>
<dbReference type="AlphaFoldDB" id="A0A1G7I0Y4"/>
<dbReference type="EMBL" id="FNBS01000003">
    <property type="protein sequence ID" value="SDF06410.1"/>
    <property type="molecule type" value="Genomic_DNA"/>
</dbReference>
<dbReference type="SUPFAM" id="SSF143842">
    <property type="entry name" value="YwmB-like"/>
    <property type="match status" value="1"/>
</dbReference>
<dbReference type="Pfam" id="PF08680">
    <property type="entry name" value="DUF1779"/>
    <property type="match status" value="1"/>
</dbReference>
<reference evidence="1 2" key="1">
    <citation type="submission" date="2016-10" db="EMBL/GenBank/DDBJ databases">
        <authorList>
            <person name="de Groot N.N."/>
        </authorList>
    </citation>
    <scope>NUCLEOTIDE SEQUENCE [LARGE SCALE GENOMIC DNA]</scope>
    <source>
        <strain evidence="1 2">DSM 569</strain>
    </source>
</reference>